<feature type="region of interest" description="Disordered" evidence="1">
    <location>
        <begin position="69"/>
        <end position="98"/>
    </location>
</feature>
<dbReference type="EMBL" id="JAVFHQ010000054">
    <property type="protein sequence ID" value="KAK4541368.1"/>
    <property type="molecule type" value="Genomic_DNA"/>
</dbReference>
<proteinExistence type="predicted"/>
<dbReference type="AlphaFoldDB" id="A0AAV9J9E9"/>
<reference evidence="2 3" key="1">
    <citation type="submission" date="2021-11" db="EMBL/GenBank/DDBJ databases">
        <title>Black yeast isolated from Biological Soil Crust.</title>
        <authorList>
            <person name="Kurbessoian T."/>
        </authorList>
    </citation>
    <scope>NUCLEOTIDE SEQUENCE [LARGE SCALE GENOMIC DNA]</scope>
    <source>
        <strain evidence="2 3">CCFEE 5522</strain>
    </source>
</reference>
<evidence type="ECO:0000256" key="1">
    <source>
        <dbReference type="SAM" id="MobiDB-lite"/>
    </source>
</evidence>
<accession>A0AAV9J9E9</accession>
<comment type="caution">
    <text evidence="2">The sequence shown here is derived from an EMBL/GenBank/DDBJ whole genome shotgun (WGS) entry which is preliminary data.</text>
</comment>
<dbReference type="Proteomes" id="UP001324427">
    <property type="component" value="Unassembled WGS sequence"/>
</dbReference>
<evidence type="ECO:0000313" key="3">
    <source>
        <dbReference type="Proteomes" id="UP001324427"/>
    </source>
</evidence>
<organism evidence="2 3">
    <name type="scientific">Oleoguttula mirabilis</name>
    <dbReference type="NCBI Taxonomy" id="1507867"/>
    <lineage>
        <taxon>Eukaryota</taxon>
        <taxon>Fungi</taxon>
        <taxon>Dikarya</taxon>
        <taxon>Ascomycota</taxon>
        <taxon>Pezizomycotina</taxon>
        <taxon>Dothideomycetes</taxon>
        <taxon>Dothideomycetidae</taxon>
        <taxon>Mycosphaerellales</taxon>
        <taxon>Teratosphaeriaceae</taxon>
        <taxon>Oleoguttula</taxon>
    </lineage>
</organism>
<evidence type="ECO:0000313" key="2">
    <source>
        <dbReference type="EMBL" id="KAK4541368.1"/>
    </source>
</evidence>
<feature type="compositionally biased region" description="Polar residues" evidence="1">
    <location>
        <begin position="76"/>
        <end position="90"/>
    </location>
</feature>
<gene>
    <name evidence="2" type="ORF">LTR36_008126</name>
</gene>
<keyword evidence="3" id="KW-1185">Reference proteome</keyword>
<protein>
    <submittedName>
        <fullName evidence="2">Uncharacterized protein</fullName>
    </submittedName>
</protein>
<sequence>MSAKTPYVSNTKGVNFVTNSRSNIISRANAMSINHSAAADRTQLNAELNRSSDDRTSLLLTEANLAVHNEQKHGHTSMQGGTADNTSTMGNDVPHNPVMQAWLAGSDDHMSYWIGHGSQQIKR</sequence>
<name>A0AAV9J9E9_9PEZI</name>